<evidence type="ECO:0000313" key="1">
    <source>
        <dbReference type="EMBL" id="KAK2574245.1"/>
    </source>
</evidence>
<accession>A0AAD9R712</accession>
<reference evidence="1" key="1">
    <citation type="journal article" date="2023" name="G3 (Bethesda)">
        <title>Whole genome assembly and annotation of the endangered Caribbean coral Acropora cervicornis.</title>
        <authorList>
            <person name="Selwyn J.D."/>
            <person name="Vollmer S.V."/>
        </authorList>
    </citation>
    <scope>NUCLEOTIDE SEQUENCE</scope>
    <source>
        <strain evidence="1">K2</strain>
    </source>
</reference>
<sequence>MRGLLVVRHLDAPSGDIKRRGELDNCKWLEGRLCEGKAADEVMTGSGEIVFFVSCSVLSSKVVGFVASNTLAQQTVINTSANSPDVSYLEDRKTLLIKLIPRLRPGTGNLWVQFTSFTN</sequence>
<keyword evidence="2" id="KW-1185">Reference proteome</keyword>
<organism evidence="1 2">
    <name type="scientific">Acropora cervicornis</name>
    <name type="common">Staghorn coral</name>
    <dbReference type="NCBI Taxonomy" id="6130"/>
    <lineage>
        <taxon>Eukaryota</taxon>
        <taxon>Metazoa</taxon>
        <taxon>Cnidaria</taxon>
        <taxon>Anthozoa</taxon>
        <taxon>Hexacorallia</taxon>
        <taxon>Scleractinia</taxon>
        <taxon>Astrocoeniina</taxon>
        <taxon>Acroporidae</taxon>
        <taxon>Acropora</taxon>
    </lineage>
</organism>
<reference evidence="1" key="2">
    <citation type="journal article" date="2023" name="Science">
        <title>Genomic signatures of disease resistance in endangered staghorn corals.</title>
        <authorList>
            <person name="Vollmer S.V."/>
            <person name="Selwyn J.D."/>
            <person name="Despard B.A."/>
            <person name="Roesel C.L."/>
        </authorList>
    </citation>
    <scope>NUCLEOTIDE SEQUENCE</scope>
    <source>
        <strain evidence="1">K2</strain>
    </source>
</reference>
<proteinExistence type="predicted"/>
<dbReference type="Proteomes" id="UP001249851">
    <property type="component" value="Unassembled WGS sequence"/>
</dbReference>
<name>A0AAD9R712_ACRCE</name>
<evidence type="ECO:0000313" key="2">
    <source>
        <dbReference type="Proteomes" id="UP001249851"/>
    </source>
</evidence>
<protein>
    <submittedName>
        <fullName evidence="1">Uncharacterized protein</fullName>
    </submittedName>
</protein>
<dbReference type="EMBL" id="JARQWQ010000001">
    <property type="protein sequence ID" value="KAK2574245.1"/>
    <property type="molecule type" value="Genomic_DNA"/>
</dbReference>
<gene>
    <name evidence="1" type="ORF">P5673_000385</name>
</gene>
<comment type="caution">
    <text evidence="1">The sequence shown here is derived from an EMBL/GenBank/DDBJ whole genome shotgun (WGS) entry which is preliminary data.</text>
</comment>
<dbReference type="AlphaFoldDB" id="A0AAD9R712"/>